<sequence length="26" mass="3007">MKKLPHMSSTGLSYLVKIKELQFGNR</sequence>
<protein>
    <submittedName>
        <fullName evidence="1">Uncharacterized protein</fullName>
    </submittedName>
</protein>
<organism evidence="1">
    <name type="scientific">Rhizophora mucronata</name>
    <name type="common">Asiatic mangrove</name>
    <dbReference type="NCBI Taxonomy" id="61149"/>
    <lineage>
        <taxon>Eukaryota</taxon>
        <taxon>Viridiplantae</taxon>
        <taxon>Streptophyta</taxon>
        <taxon>Embryophyta</taxon>
        <taxon>Tracheophyta</taxon>
        <taxon>Spermatophyta</taxon>
        <taxon>Magnoliopsida</taxon>
        <taxon>eudicotyledons</taxon>
        <taxon>Gunneridae</taxon>
        <taxon>Pentapetalae</taxon>
        <taxon>rosids</taxon>
        <taxon>fabids</taxon>
        <taxon>Malpighiales</taxon>
        <taxon>Rhizophoraceae</taxon>
        <taxon>Rhizophora</taxon>
    </lineage>
</organism>
<dbReference type="AlphaFoldDB" id="A0A2P2N193"/>
<dbReference type="EMBL" id="GGEC01055732">
    <property type="protein sequence ID" value="MBX36216.1"/>
    <property type="molecule type" value="Transcribed_RNA"/>
</dbReference>
<name>A0A2P2N193_RHIMU</name>
<reference evidence="1" key="1">
    <citation type="submission" date="2018-02" db="EMBL/GenBank/DDBJ databases">
        <title>Rhizophora mucronata_Transcriptome.</title>
        <authorList>
            <person name="Meera S.P."/>
            <person name="Sreeshan A."/>
            <person name="Augustine A."/>
        </authorList>
    </citation>
    <scope>NUCLEOTIDE SEQUENCE</scope>
    <source>
        <tissue evidence="1">Leaf</tissue>
    </source>
</reference>
<evidence type="ECO:0000313" key="1">
    <source>
        <dbReference type="EMBL" id="MBX36216.1"/>
    </source>
</evidence>
<proteinExistence type="predicted"/>
<accession>A0A2P2N193</accession>